<gene>
    <name evidence="1" type="ORF">BQ8794_60092</name>
</gene>
<evidence type="ECO:0000313" key="2">
    <source>
        <dbReference type="Proteomes" id="UP000188388"/>
    </source>
</evidence>
<name>A0A1R3VFT5_9HYPH</name>
<dbReference type="EMBL" id="FTPD01000056">
    <property type="protein sequence ID" value="SIT58783.1"/>
    <property type="molecule type" value="Genomic_DNA"/>
</dbReference>
<dbReference type="InterPro" id="IPR010260">
    <property type="entry name" value="AlpA"/>
</dbReference>
<organism evidence="1 2">
    <name type="scientific">Mesorhizobium prunaredense</name>
    <dbReference type="NCBI Taxonomy" id="1631249"/>
    <lineage>
        <taxon>Bacteria</taxon>
        <taxon>Pseudomonadati</taxon>
        <taxon>Pseudomonadota</taxon>
        <taxon>Alphaproteobacteria</taxon>
        <taxon>Hyphomicrobiales</taxon>
        <taxon>Phyllobacteriaceae</taxon>
        <taxon>Mesorhizobium</taxon>
    </lineage>
</organism>
<reference evidence="2" key="1">
    <citation type="submission" date="2017-01" db="EMBL/GenBank/DDBJ databases">
        <authorList>
            <person name="Brunel B."/>
        </authorList>
    </citation>
    <scope>NUCLEOTIDE SEQUENCE [LARGE SCALE GENOMIC DNA]</scope>
</reference>
<dbReference type="AlphaFoldDB" id="A0A1R3VFT5"/>
<dbReference type="Gene3D" id="1.10.238.160">
    <property type="match status" value="1"/>
</dbReference>
<dbReference type="RefSeq" id="WP_077381837.1">
    <property type="nucleotide sequence ID" value="NZ_FTPD01000056.1"/>
</dbReference>
<sequence length="76" mass="8754">MTCRIPETESTKKTKPDPAALFLTDYQVGARYGTNRSTIWRWLKNDPSFPRPLSLSSGCSRWRIAELEAWEHQKAA</sequence>
<evidence type="ECO:0008006" key="3">
    <source>
        <dbReference type="Google" id="ProtNLM"/>
    </source>
</evidence>
<keyword evidence="2" id="KW-1185">Reference proteome</keyword>
<proteinExistence type="predicted"/>
<dbReference type="Proteomes" id="UP000188388">
    <property type="component" value="Unassembled WGS sequence"/>
</dbReference>
<accession>A0A1R3VFT5</accession>
<dbReference type="STRING" id="1631249.BQ8794_60092"/>
<dbReference type="Pfam" id="PF05930">
    <property type="entry name" value="Phage_AlpA"/>
    <property type="match status" value="1"/>
</dbReference>
<protein>
    <recommendedName>
        <fullName evidence="3">AlpA family phage regulatory protein</fullName>
    </recommendedName>
</protein>
<evidence type="ECO:0000313" key="1">
    <source>
        <dbReference type="EMBL" id="SIT58783.1"/>
    </source>
</evidence>